<evidence type="ECO:0000313" key="1">
    <source>
        <dbReference type="EMBL" id="KAK1864174.1"/>
    </source>
</evidence>
<accession>A0ACC3C2J4</accession>
<reference evidence="1" key="1">
    <citation type="submission" date="2019-11" db="EMBL/GenBank/DDBJ databases">
        <title>Nori genome reveals adaptations in red seaweeds to the harsh intertidal environment.</title>
        <authorList>
            <person name="Wang D."/>
            <person name="Mao Y."/>
        </authorList>
    </citation>
    <scope>NUCLEOTIDE SEQUENCE</scope>
    <source>
        <tissue evidence="1">Gametophyte</tissue>
    </source>
</reference>
<evidence type="ECO:0000313" key="2">
    <source>
        <dbReference type="Proteomes" id="UP000798662"/>
    </source>
</evidence>
<organism evidence="1 2">
    <name type="scientific">Pyropia yezoensis</name>
    <name type="common">Susabi-nori</name>
    <name type="synonym">Porphyra yezoensis</name>
    <dbReference type="NCBI Taxonomy" id="2788"/>
    <lineage>
        <taxon>Eukaryota</taxon>
        <taxon>Rhodophyta</taxon>
        <taxon>Bangiophyceae</taxon>
        <taxon>Bangiales</taxon>
        <taxon>Bangiaceae</taxon>
        <taxon>Pyropia</taxon>
    </lineage>
</organism>
<name>A0ACC3C2J4_PYRYE</name>
<sequence length="801" mass="79713">MAGSAPPPPPPLPAVGARVVGGTVGAPGLGSGAGVAARALTTVRPPAIALPVEEEEEVALCPLCLEELDLTDTSIVPCNCGYQMCLLCYHRLKQQAKPCCPACRAPYTPESTTIFPVDPTIAAADVKRKKARRKAAARAHPPLPVAPAEVGPPPMVSLPPPSPAARSPPPLLPPVAFVAVSTAPPRLPLASATAPPAPLSGSAGSAAKSAGAPVPSPIAAAAASSSSSVAAATPKPLVLAVPAPTPGARILARTIVHVAGLAPVGDAVARRRHRAFGRYGRVARVLVMPRGGSAAGGGGLYVVYAREADAAAAVRGMTAGGVDGRDVKVGLATTRYCDEFLAHGKHQCGREGCLHLHQVASRPEDVFTREEASARRLPPPPPSFLFSSSTGLSSQSSGPPPPTALPATSNRAPAVPVAVLPVSLPGRARRLSPSRLAVSTATGILASTAAPSSAGQSAVAAPAPLPVASLSPGRLSLAASVSGRRRFPPPSREAAGGWGAAADAIDASSPAAAAAAARAASKAASAPGSTRKAVVALSGKGLSMSTPSGVAPSMTLSPSSAWSSSDAFLVAEQSLDTSFCETLAPVSTSVSNVTLPPPSPSSGSTSIVSSPGLTVEAGPRLPLPPSCSASRATPPESSPPTRSSALGGRASPSVAATAQRPTAPAPPRSRLLATGIMDAAHAVWRSLVMAASGVGRSSKGGGVWRVAGADGDEGSSATEDDGEAGDAGSGDDVGSQPDHDVDELDDDELGEEVEEEEDNYSRFPPSSTSVASMGMPCGQSDSTSAGRYGALVPSWGAEGET</sequence>
<protein>
    <submittedName>
        <fullName evidence="1">Uncharacterized protein</fullName>
    </submittedName>
</protein>
<keyword evidence="2" id="KW-1185">Reference proteome</keyword>
<proteinExistence type="predicted"/>
<dbReference type="Proteomes" id="UP000798662">
    <property type="component" value="Chromosome 2"/>
</dbReference>
<dbReference type="EMBL" id="CM020619">
    <property type="protein sequence ID" value="KAK1864174.1"/>
    <property type="molecule type" value="Genomic_DNA"/>
</dbReference>
<comment type="caution">
    <text evidence="1">The sequence shown here is derived from an EMBL/GenBank/DDBJ whole genome shotgun (WGS) entry which is preliminary data.</text>
</comment>
<gene>
    <name evidence="1" type="ORF">I4F81_006724</name>
</gene>